<dbReference type="Pfam" id="PF11706">
    <property type="entry name" value="zf-CGNR"/>
    <property type="match status" value="1"/>
</dbReference>
<evidence type="ECO:0000313" key="3">
    <source>
        <dbReference type="Proteomes" id="UP000294194"/>
    </source>
</evidence>
<dbReference type="InterPro" id="IPR010852">
    <property type="entry name" value="ABATE"/>
</dbReference>
<evidence type="ECO:0000313" key="2">
    <source>
        <dbReference type="EMBL" id="TBN57869.1"/>
    </source>
</evidence>
<dbReference type="EMBL" id="SISG01000001">
    <property type="protein sequence ID" value="TBN57869.1"/>
    <property type="molecule type" value="Genomic_DNA"/>
</dbReference>
<dbReference type="SUPFAM" id="SSF160904">
    <property type="entry name" value="Jann2411-like"/>
    <property type="match status" value="1"/>
</dbReference>
<accession>A0A4V2JF28</accession>
<keyword evidence="3" id="KW-1185">Reference proteome</keyword>
<dbReference type="InterPro" id="IPR023286">
    <property type="entry name" value="ABATE_dom_sf"/>
</dbReference>
<protein>
    <submittedName>
        <fullName evidence="2">Zf-CGNR multi-domain protein</fullName>
    </submittedName>
</protein>
<reference evidence="3" key="1">
    <citation type="submission" date="2019-02" db="EMBL/GenBank/DDBJ databases">
        <title>Glaciihabitans arcticus sp. nov., a psychrotolerant bacterium isolated from polar soil.</title>
        <authorList>
            <person name="Dahal R.H."/>
        </authorList>
    </citation>
    <scope>NUCLEOTIDE SEQUENCE [LARGE SCALE GENOMIC DNA]</scope>
    <source>
        <strain evidence="3">RP-3-7</strain>
    </source>
</reference>
<dbReference type="PANTHER" id="PTHR35525:SF3">
    <property type="entry name" value="BLL6575 PROTEIN"/>
    <property type="match status" value="1"/>
</dbReference>
<dbReference type="AlphaFoldDB" id="A0A4V2JF28"/>
<proteinExistence type="predicted"/>
<comment type="caution">
    <text evidence="2">The sequence shown here is derived from an EMBL/GenBank/DDBJ whole genome shotgun (WGS) entry which is preliminary data.</text>
</comment>
<dbReference type="Pfam" id="PF07336">
    <property type="entry name" value="ABATE"/>
    <property type="match status" value="1"/>
</dbReference>
<dbReference type="InterPro" id="IPR021005">
    <property type="entry name" value="Znf_CGNR"/>
</dbReference>
<dbReference type="PANTHER" id="PTHR35525">
    <property type="entry name" value="BLL6575 PROTEIN"/>
    <property type="match status" value="1"/>
</dbReference>
<sequence length="200" mass="21990">MRHATGPVRPTGQWFTSRDGHRWWFDSGAQALDFAYTGGMGDGRSAWELMHGASDLASWFEGRFDEVTRDVTDREFSDALGLRGAIARAVTAVSRGAAPDGEDVDVINLFAATPDIPPALEGGTRQAGRTRARVGQAMSELAREAVDLLGDDGRERIRECAAADCQIVFYDESRSNNRRWCSMQRCGNRAKVRAHRAKTA</sequence>
<feature type="domain" description="Zinc finger CGNR" evidence="1">
    <location>
        <begin position="156"/>
        <end position="198"/>
    </location>
</feature>
<gene>
    <name evidence="2" type="ORF">EYE40_10965</name>
</gene>
<dbReference type="Gene3D" id="1.10.3300.10">
    <property type="entry name" value="Jann2411-like domain"/>
    <property type="match status" value="1"/>
</dbReference>
<dbReference type="Proteomes" id="UP000294194">
    <property type="component" value="Unassembled WGS sequence"/>
</dbReference>
<dbReference type="RefSeq" id="WP_130981978.1">
    <property type="nucleotide sequence ID" value="NZ_SISG01000001.1"/>
</dbReference>
<name>A0A4V2JF28_9MICO</name>
<evidence type="ECO:0000259" key="1">
    <source>
        <dbReference type="Pfam" id="PF11706"/>
    </source>
</evidence>
<organism evidence="2 3">
    <name type="scientific">Glaciihabitans arcticus</name>
    <dbReference type="NCBI Taxonomy" id="2668039"/>
    <lineage>
        <taxon>Bacteria</taxon>
        <taxon>Bacillati</taxon>
        <taxon>Actinomycetota</taxon>
        <taxon>Actinomycetes</taxon>
        <taxon>Micrococcales</taxon>
        <taxon>Microbacteriaceae</taxon>
        <taxon>Glaciihabitans</taxon>
    </lineage>
</organism>